<organism evidence="1">
    <name type="scientific">Siphoviridae sp. ctP0x5</name>
    <dbReference type="NCBI Taxonomy" id="2827863"/>
    <lineage>
        <taxon>Viruses</taxon>
        <taxon>Duplodnaviria</taxon>
        <taxon>Heunggongvirae</taxon>
        <taxon>Uroviricota</taxon>
        <taxon>Caudoviricetes</taxon>
    </lineage>
</organism>
<name>A0A8S5TG15_9CAUD</name>
<protein>
    <submittedName>
        <fullName evidence="1">Uncharacterized protein</fullName>
    </submittedName>
</protein>
<accession>A0A8S5TG15</accession>
<sequence length="36" mass="4307">MYNGQAFKINYIVNKLEKRFSSLLSRFFLYTKGSEI</sequence>
<dbReference type="EMBL" id="BK032818">
    <property type="protein sequence ID" value="DAF61927.1"/>
    <property type="molecule type" value="Genomic_DNA"/>
</dbReference>
<reference evidence="1" key="1">
    <citation type="journal article" date="2021" name="Proc. Natl. Acad. Sci. U.S.A.">
        <title>A Catalog of Tens of Thousands of Viruses from Human Metagenomes Reveals Hidden Associations with Chronic Diseases.</title>
        <authorList>
            <person name="Tisza M.J."/>
            <person name="Buck C.B."/>
        </authorList>
    </citation>
    <scope>NUCLEOTIDE SEQUENCE</scope>
    <source>
        <strain evidence="1">CtP0x5</strain>
    </source>
</reference>
<proteinExistence type="predicted"/>
<evidence type="ECO:0000313" key="1">
    <source>
        <dbReference type="EMBL" id="DAF61927.1"/>
    </source>
</evidence>